<proteinExistence type="predicted"/>
<protein>
    <submittedName>
        <fullName evidence="2">Uncharacterized protein</fullName>
    </submittedName>
</protein>
<dbReference type="EMBL" id="UINC01093637">
    <property type="protein sequence ID" value="SVC48218.1"/>
    <property type="molecule type" value="Genomic_DNA"/>
</dbReference>
<keyword evidence="1" id="KW-0175">Coiled coil</keyword>
<feature type="non-terminal residue" evidence="2">
    <location>
        <position position="1"/>
    </location>
</feature>
<accession>A0A382MIA4</accession>
<sequence length="72" mass="8312">VESHPELARDEYSKGITNIDNDAYSKYMQGATARKERNITLRNNTEEINNLKEDVSEIKDMLRQLISKQNGN</sequence>
<name>A0A382MIA4_9ZZZZ</name>
<reference evidence="2" key="1">
    <citation type="submission" date="2018-05" db="EMBL/GenBank/DDBJ databases">
        <authorList>
            <person name="Lanie J.A."/>
            <person name="Ng W.-L."/>
            <person name="Kazmierczak K.M."/>
            <person name="Andrzejewski T.M."/>
            <person name="Davidsen T.M."/>
            <person name="Wayne K.J."/>
            <person name="Tettelin H."/>
            <person name="Glass J.I."/>
            <person name="Rusch D."/>
            <person name="Podicherti R."/>
            <person name="Tsui H.-C.T."/>
            <person name="Winkler M.E."/>
        </authorList>
    </citation>
    <scope>NUCLEOTIDE SEQUENCE</scope>
</reference>
<gene>
    <name evidence="2" type="ORF">METZ01_LOCUS301072</name>
</gene>
<evidence type="ECO:0000256" key="1">
    <source>
        <dbReference type="SAM" id="Coils"/>
    </source>
</evidence>
<feature type="coiled-coil region" evidence="1">
    <location>
        <begin position="41"/>
        <end position="68"/>
    </location>
</feature>
<dbReference type="AlphaFoldDB" id="A0A382MIA4"/>
<evidence type="ECO:0000313" key="2">
    <source>
        <dbReference type="EMBL" id="SVC48218.1"/>
    </source>
</evidence>
<organism evidence="2">
    <name type="scientific">marine metagenome</name>
    <dbReference type="NCBI Taxonomy" id="408172"/>
    <lineage>
        <taxon>unclassified sequences</taxon>
        <taxon>metagenomes</taxon>
        <taxon>ecological metagenomes</taxon>
    </lineage>
</organism>